<keyword evidence="13" id="KW-0411">Iron-sulfur</keyword>
<dbReference type="PANTHER" id="PTHR43100">
    <property type="entry name" value="GLUTAMATE SYNTHASE [NADPH] SMALL CHAIN"/>
    <property type="match status" value="1"/>
</dbReference>
<keyword evidence="10" id="KW-0315">Glutamine amidotransferase</keyword>
<dbReference type="Pfam" id="PF01493">
    <property type="entry name" value="GXGXG"/>
    <property type="match status" value="1"/>
</dbReference>
<dbReference type="InterPro" id="IPR051394">
    <property type="entry name" value="Glutamate_Synthase"/>
</dbReference>
<dbReference type="Pfam" id="PF01645">
    <property type="entry name" value="Glu_synthase"/>
    <property type="match status" value="1"/>
</dbReference>
<evidence type="ECO:0000256" key="15">
    <source>
        <dbReference type="ARBA" id="ARBA00023291"/>
    </source>
</evidence>
<dbReference type="Gene3D" id="2.160.20.60">
    <property type="entry name" value="Glutamate synthase, alpha subunit, C-terminal domain"/>
    <property type="match status" value="1"/>
</dbReference>
<evidence type="ECO:0000256" key="2">
    <source>
        <dbReference type="ARBA" id="ARBA00001927"/>
    </source>
</evidence>
<evidence type="ECO:0000256" key="13">
    <source>
        <dbReference type="ARBA" id="ARBA00023014"/>
    </source>
</evidence>
<dbReference type="FunFam" id="2.160.20.60:FF:000001">
    <property type="entry name" value="Glutamate synthase, large subunit"/>
    <property type="match status" value="1"/>
</dbReference>
<comment type="cofactor">
    <cofactor evidence="2">
        <name>[3Fe-4S] cluster</name>
        <dbReference type="ChEBI" id="CHEBI:21137"/>
    </cofactor>
</comment>
<evidence type="ECO:0000259" key="17">
    <source>
        <dbReference type="Pfam" id="PF01493"/>
    </source>
</evidence>
<comment type="pathway">
    <text evidence="16">Amino-acid biosynthesis.</text>
</comment>
<dbReference type="InterPro" id="IPR036485">
    <property type="entry name" value="Glu_synth_asu_C_sf"/>
</dbReference>
<dbReference type="GO" id="GO:0006537">
    <property type="term" value="P:glutamate biosynthetic process"/>
    <property type="evidence" value="ECO:0007669"/>
    <property type="project" value="UniProtKB-KW"/>
</dbReference>
<comment type="cofactor">
    <cofactor evidence="3">
        <name>FAD</name>
        <dbReference type="ChEBI" id="CHEBI:57692"/>
    </cofactor>
</comment>
<dbReference type="GO" id="GO:0016041">
    <property type="term" value="F:glutamate synthase (ferredoxin) activity"/>
    <property type="evidence" value="ECO:0007669"/>
    <property type="project" value="UniProtKB-EC"/>
</dbReference>
<comment type="similarity">
    <text evidence="4">Belongs to the glutamate synthase family.</text>
</comment>
<dbReference type="PATRIC" id="fig|1279009.4.peg.2787"/>
<keyword evidence="9" id="KW-0274">FAD</keyword>
<dbReference type="STRING" id="1279009.ADICEAN_02749"/>
<evidence type="ECO:0000256" key="11">
    <source>
        <dbReference type="ARBA" id="ARBA00023002"/>
    </source>
</evidence>
<dbReference type="InterPro" id="IPR002489">
    <property type="entry name" value="Glu_synth_asu_C"/>
</dbReference>
<dbReference type="SUPFAM" id="SSF69336">
    <property type="entry name" value="Alpha subunit of glutamate synthase, C-terminal domain"/>
    <property type="match status" value="1"/>
</dbReference>
<evidence type="ECO:0000256" key="10">
    <source>
        <dbReference type="ARBA" id="ARBA00022962"/>
    </source>
</evidence>
<keyword evidence="8" id="KW-0479">Metal-binding</keyword>
<dbReference type="eggNOG" id="COG0069">
    <property type="taxonomic scope" value="Bacteria"/>
</dbReference>
<evidence type="ECO:0000256" key="16">
    <source>
        <dbReference type="ARBA" id="ARBA00029440"/>
    </source>
</evidence>
<evidence type="ECO:0000256" key="8">
    <source>
        <dbReference type="ARBA" id="ARBA00022723"/>
    </source>
</evidence>
<evidence type="ECO:0000256" key="5">
    <source>
        <dbReference type="ARBA" id="ARBA00022605"/>
    </source>
</evidence>
<dbReference type="EMBL" id="AODQ01000072">
    <property type="protein sequence ID" value="EMR02138.1"/>
    <property type="molecule type" value="Genomic_DNA"/>
</dbReference>
<dbReference type="CDD" id="cd02808">
    <property type="entry name" value="GltS_FMN"/>
    <property type="match status" value="1"/>
</dbReference>
<dbReference type="GO" id="GO:0051538">
    <property type="term" value="F:3 iron, 4 sulfur cluster binding"/>
    <property type="evidence" value="ECO:0007669"/>
    <property type="project" value="UniProtKB-KW"/>
</dbReference>
<keyword evidence="14" id="KW-0314">Glutamate biosynthesis</keyword>
<dbReference type="SUPFAM" id="SSF51395">
    <property type="entry name" value="FMN-linked oxidoreductases"/>
    <property type="match status" value="1"/>
</dbReference>
<evidence type="ECO:0000256" key="4">
    <source>
        <dbReference type="ARBA" id="ARBA00009716"/>
    </source>
</evidence>
<feature type="domain" description="Glutamate synthase alpha subunit C-terminal" evidence="17">
    <location>
        <begin position="232"/>
        <end position="412"/>
    </location>
</feature>
<feature type="domain" description="Glutamate synthase" evidence="18">
    <location>
        <begin position="2"/>
        <end position="155"/>
    </location>
</feature>
<evidence type="ECO:0000313" key="19">
    <source>
        <dbReference type="EMBL" id="EMR02138.1"/>
    </source>
</evidence>
<proteinExistence type="inferred from homology"/>
<keyword evidence="5" id="KW-0028">Amino-acid biosynthesis</keyword>
<dbReference type="eggNOG" id="COG0070">
    <property type="taxonomic scope" value="Bacteria"/>
</dbReference>
<dbReference type="InterPro" id="IPR002932">
    <property type="entry name" value="Glu_synthdom"/>
</dbReference>
<evidence type="ECO:0000256" key="3">
    <source>
        <dbReference type="ARBA" id="ARBA00001974"/>
    </source>
</evidence>
<comment type="cofactor">
    <cofactor evidence="1">
        <name>FMN</name>
        <dbReference type="ChEBI" id="CHEBI:58210"/>
    </cofactor>
</comment>
<comment type="caution">
    <text evidence="19">The sequence shown here is derived from an EMBL/GenBank/DDBJ whole genome shotgun (WGS) entry which is preliminary data.</text>
</comment>
<name>M7N0B5_9BACT</name>
<sequence length="475" mass="51769">MAEAGVGTIAAGVAKAKADAILISGADGGTGASPLSSIRHAGLPWELGLAEAQQTLVKNGLRSRVVLQTDGKLMTGYDLAVATLLGAEEWGISTAALIVEGCVMMRKCHLNTCPVGIATQNPELRRLFTGRPEDLVTFFTFMAEELREVMASLGMRSLHEMVGQSHLLKLREDVRHWKVQKLDLSPLLHQETAAEGVGIYQQHQQDHELEGVLDQQLIRDLMQEKAGLLQYPIHNTNRSVGSMLSYQVSRIWGKKGMPEGSFRAVFQGSAGQSFGAFLAPGIRFQLLGEANDYLGKGLSGGQLVLQPFAESRYKAHEHIICGNVALYGATAGSAYINGMAGERFAVRNSGAEAVVEGIGDHGCEYMTGGKVLILGEVGKNLAAGMSGGMAYVWDPYEQLPNQYNPDMVALEQPDCDDLAWILQKLQEHLRLTGSERARQLVQEWEMQQHHFRKLMPYDLKRVLQAPPASPLKIVA</sequence>
<keyword evidence="12" id="KW-0408">Iron</keyword>
<dbReference type="GO" id="GO:0046872">
    <property type="term" value="F:metal ion binding"/>
    <property type="evidence" value="ECO:0007669"/>
    <property type="project" value="UniProtKB-KW"/>
</dbReference>
<evidence type="ECO:0000256" key="6">
    <source>
        <dbReference type="ARBA" id="ARBA00022630"/>
    </source>
</evidence>
<keyword evidence="20" id="KW-1185">Reference proteome</keyword>
<keyword evidence="15" id="KW-0003">3Fe-4S</keyword>
<accession>M7N0B5</accession>
<evidence type="ECO:0000256" key="12">
    <source>
        <dbReference type="ARBA" id="ARBA00023004"/>
    </source>
</evidence>
<evidence type="ECO:0000313" key="20">
    <source>
        <dbReference type="Proteomes" id="UP000011910"/>
    </source>
</evidence>
<dbReference type="Gene3D" id="3.20.20.70">
    <property type="entry name" value="Aldolase class I"/>
    <property type="match status" value="1"/>
</dbReference>
<keyword evidence="7" id="KW-0288">FMN</keyword>
<reference evidence="19 20" key="1">
    <citation type="journal article" date="2013" name="Genome Announc.">
        <title>Draft Genome Sequence of Cesiribacter andamanensis Strain AMV16T, Isolated from a Soil Sample from a Mud Volcano in the Andaman Islands, India.</title>
        <authorList>
            <person name="Shivaji S."/>
            <person name="Ara S."/>
            <person name="Begum Z."/>
            <person name="Srinivas T.N."/>
            <person name="Singh A."/>
            <person name="Kumar Pinnaka A."/>
        </authorList>
    </citation>
    <scope>NUCLEOTIDE SEQUENCE [LARGE SCALE GENOMIC DNA]</scope>
    <source>
        <strain evidence="19 20">AMV16</strain>
    </source>
</reference>
<evidence type="ECO:0000256" key="9">
    <source>
        <dbReference type="ARBA" id="ARBA00022827"/>
    </source>
</evidence>
<keyword evidence="6" id="KW-0285">Flavoprotein</keyword>
<dbReference type="Proteomes" id="UP000011910">
    <property type="component" value="Unassembled WGS sequence"/>
</dbReference>
<evidence type="ECO:0000256" key="14">
    <source>
        <dbReference type="ARBA" id="ARBA00023164"/>
    </source>
</evidence>
<dbReference type="AlphaFoldDB" id="M7N0B5"/>
<dbReference type="EC" id="1.4.7.1" evidence="19"/>
<evidence type="ECO:0000259" key="18">
    <source>
        <dbReference type="Pfam" id="PF01645"/>
    </source>
</evidence>
<dbReference type="PANTHER" id="PTHR43100:SF1">
    <property type="entry name" value="GLUTAMATE SYNTHASE [NADPH] SMALL CHAIN"/>
    <property type="match status" value="1"/>
</dbReference>
<keyword evidence="11 19" id="KW-0560">Oxidoreductase</keyword>
<dbReference type="CDD" id="cd00982">
    <property type="entry name" value="gltB_C"/>
    <property type="match status" value="1"/>
</dbReference>
<organism evidence="19 20">
    <name type="scientific">Cesiribacter andamanensis AMV16</name>
    <dbReference type="NCBI Taxonomy" id="1279009"/>
    <lineage>
        <taxon>Bacteria</taxon>
        <taxon>Pseudomonadati</taxon>
        <taxon>Bacteroidota</taxon>
        <taxon>Cytophagia</taxon>
        <taxon>Cytophagales</taxon>
        <taxon>Cesiribacteraceae</taxon>
        <taxon>Cesiribacter</taxon>
    </lineage>
</organism>
<evidence type="ECO:0000256" key="1">
    <source>
        <dbReference type="ARBA" id="ARBA00001917"/>
    </source>
</evidence>
<gene>
    <name evidence="19" type="primary">gltB</name>
    <name evidence="19" type="ORF">ADICEAN_02749</name>
</gene>
<protein>
    <submittedName>
        <fullName evidence="19">Ferredoxin-dependent glutamate synthase 1</fullName>
        <ecNumber evidence="19">1.4.7.1</ecNumber>
    </submittedName>
</protein>
<dbReference type="InterPro" id="IPR013785">
    <property type="entry name" value="Aldolase_TIM"/>
</dbReference>
<evidence type="ECO:0000256" key="7">
    <source>
        <dbReference type="ARBA" id="ARBA00022643"/>
    </source>
</evidence>